<sequence length="425" mass="49034">MNMAIGQIQGIVVFLVHGCLFQFLVGFGISNKGNLYLDHPFYTEHENSGHVHGLSNSICGDVGRFIRVEIYFLFNGFRTVRAITWVNVDFASDEYLATSWVSRPTTLQETPASQLLTAICMKKQSCYLRTDIKVVSSTTVIVVIHIYSPMLLLTHSRSCFIFFRLSQIIEYKDTTSYKVVVLIKYTRWIYDRGKMSPSQGYFSFTTTYECCVITITYGVTVFLMSTWIAEYGYASMYKNVYSLTASENNRNVCELLDVPKRTVNSTMLLVHLHAAVNLLSQLWHDAGYLRWKFRLVTTTLWRIENGTSPTGYIWLVFDIGKVQFTKKAPDLFLNPHAVLTKECHWTNFISDFRKLPKSGEMLTNFYLQWQLWLLGLHLWLWYVIFLPYMEFFVHLSAAMRLLTGANSTSASRAANFMILNMLTHV</sequence>
<feature type="transmembrane region" description="Helical" evidence="1">
    <location>
        <begin position="12"/>
        <end position="30"/>
    </location>
</feature>
<keyword evidence="1" id="KW-0472">Membrane</keyword>
<keyword evidence="3" id="KW-1185">Reference proteome</keyword>
<protein>
    <submittedName>
        <fullName evidence="2">Uncharacterized protein</fullName>
    </submittedName>
</protein>
<dbReference type="Proteomes" id="UP000316621">
    <property type="component" value="Chromosome 8"/>
</dbReference>
<proteinExistence type="predicted"/>
<reference evidence="2 3" key="1">
    <citation type="journal article" date="2018" name="Science">
        <title>The opium poppy genome and morphinan production.</title>
        <authorList>
            <person name="Guo L."/>
            <person name="Winzer T."/>
            <person name="Yang X."/>
            <person name="Li Y."/>
            <person name="Ning Z."/>
            <person name="He Z."/>
            <person name="Teodor R."/>
            <person name="Lu Y."/>
            <person name="Bowser T.A."/>
            <person name="Graham I.A."/>
            <person name="Ye K."/>
        </authorList>
    </citation>
    <scope>NUCLEOTIDE SEQUENCE [LARGE SCALE GENOMIC DNA]</scope>
    <source>
        <strain evidence="3">cv. HN1</strain>
        <tissue evidence="2">Leaves</tissue>
    </source>
</reference>
<evidence type="ECO:0000313" key="2">
    <source>
        <dbReference type="EMBL" id="RZC73864.1"/>
    </source>
</evidence>
<gene>
    <name evidence="2" type="ORF">C5167_049343</name>
</gene>
<name>A0A4Y7KKJ3_PAPSO</name>
<dbReference type="EMBL" id="CM010722">
    <property type="protein sequence ID" value="RZC73864.1"/>
    <property type="molecule type" value="Genomic_DNA"/>
</dbReference>
<feature type="transmembrane region" description="Helical" evidence="1">
    <location>
        <begin position="134"/>
        <end position="154"/>
    </location>
</feature>
<organism evidence="2 3">
    <name type="scientific">Papaver somniferum</name>
    <name type="common">Opium poppy</name>
    <dbReference type="NCBI Taxonomy" id="3469"/>
    <lineage>
        <taxon>Eukaryota</taxon>
        <taxon>Viridiplantae</taxon>
        <taxon>Streptophyta</taxon>
        <taxon>Embryophyta</taxon>
        <taxon>Tracheophyta</taxon>
        <taxon>Spermatophyta</taxon>
        <taxon>Magnoliopsida</taxon>
        <taxon>Ranunculales</taxon>
        <taxon>Papaveraceae</taxon>
        <taxon>Papaveroideae</taxon>
        <taxon>Papaver</taxon>
    </lineage>
</organism>
<evidence type="ECO:0000256" key="1">
    <source>
        <dbReference type="SAM" id="Phobius"/>
    </source>
</evidence>
<accession>A0A4Y7KKJ3</accession>
<feature type="transmembrane region" description="Helical" evidence="1">
    <location>
        <begin position="371"/>
        <end position="389"/>
    </location>
</feature>
<dbReference type="AlphaFoldDB" id="A0A4Y7KKJ3"/>
<keyword evidence="1" id="KW-1133">Transmembrane helix</keyword>
<dbReference type="Gramene" id="RZC73864">
    <property type="protein sequence ID" value="RZC73864"/>
    <property type="gene ID" value="C5167_049343"/>
</dbReference>
<evidence type="ECO:0000313" key="3">
    <source>
        <dbReference type="Proteomes" id="UP000316621"/>
    </source>
</evidence>
<keyword evidence="1" id="KW-0812">Transmembrane</keyword>